<dbReference type="AlphaFoldDB" id="A0AA86V5A2"/>
<keyword evidence="4" id="KW-1185">Reference proteome</keyword>
<comment type="caution">
    <text evidence="2">The sequence shown here is derived from an EMBL/GenBank/DDBJ whole genome shotgun (WGS) entry which is preliminary data.</text>
</comment>
<evidence type="ECO:0000313" key="2">
    <source>
        <dbReference type="EMBL" id="CAI9976976.1"/>
    </source>
</evidence>
<reference evidence="3 4" key="2">
    <citation type="submission" date="2024-07" db="EMBL/GenBank/DDBJ databases">
        <authorList>
            <person name="Akdeniz Z."/>
        </authorList>
    </citation>
    <scope>NUCLEOTIDE SEQUENCE [LARGE SCALE GENOMIC DNA]</scope>
</reference>
<evidence type="ECO:0000256" key="1">
    <source>
        <dbReference type="SAM" id="Phobius"/>
    </source>
</evidence>
<feature type="transmembrane region" description="Helical" evidence="1">
    <location>
        <begin position="20"/>
        <end position="38"/>
    </location>
</feature>
<keyword evidence="1" id="KW-0472">Membrane</keyword>
<name>A0AA86V5A2_9EUKA</name>
<dbReference type="Proteomes" id="UP001642409">
    <property type="component" value="Unassembled WGS sequence"/>
</dbReference>
<gene>
    <name evidence="3" type="ORF">HINF_LOCUS52873</name>
    <name evidence="2" type="ORF">HINF_LOCUS64621</name>
</gene>
<proteinExistence type="predicted"/>
<reference evidence="2" key="1">
    <citation type="submission" date="2023-06" db="EMBL/GenBank/DDBJ databases">
        <authorList>
            <person name="Kurt Z."/>
        </authorList>
    </citation>
    <scope>NUCLEOTIDE SEQUENCE</scope>
</reference>
<keyword evidence="1" id="KW-0812">Transmembrane</keyword>
<protein>
    <submittedName>
        <fullName evidence="3">Hypothetical_protein</fullName>
    </submittedName>
</protein>
<dbReference type="EMBL" id="CATOUU010001176">
    <property type="protein sequence ID" value="CAI9976976.1"/>
    <property type="molecule type" value="Genomic_DNA"/>
</dbReference>
<keyword evidence="1" id="KW-1133">Transmembrane helix</keyword>
<organism evidence="2">
    <name type="scientific">Hexamita inflata</name>
    <dbReference type="NCBI Taxonomy" id="28002"/>
    <lineage>
        <taxon>Eukaryota</taxon>
        <taxon>Metamonada</taxon>
        <taxon>Diplomonadida</taxon>
        <taxon>Hexamitidae</taxon>
        <taxon>Hexamitinae</taxon>
        <taxon>Hexamita</taxon>
    </lineage>
</organism>
<dbReference type="EMBL" id="CAXDID020000266">
    <property type="protein sequence ID" value="CAL6067125.1"/>
    <property type="molecule type" value="Genomic_DNA"/>
</dbReference>
<evidence type="ECO:0000313" key="4">
    <source>
        <dbReference type="Proteomes" id="UP001642409"/>
    </source>
</evidence>
<accession>A0AA86V5A2</accession>
<evidence type="ECO:0000313" key="3">
    <source>
        <dbReference type="EMBL" id="CAL6067125.1"/>
    </source>
</evidence>
<sequence>MVIYPYFSSGVEHRNQFQKTVYYILINIFIYVASSKVLKTGAYTFANCSNPQVLIQNLTLFKTLRSDSIIYDMPTNITTEQIDQRMRVQVKALRIERQLIVDPLEQQYLDKFNVLISEYPLVQEELVHL</sequence>